<keyword evidence="5" id="KW-1185">Reference proteome</keyword>
<dbReference type="AlphaFoldDB" id="A0A368VLS3"/>
<dbReference type="EMBL" id="QPJD01000022">
    <property type="protein sequence ID" value="RCW41646.1"/>
    <property type="molecule type" value="Genomic_DNA"/>
</dbReference>
<accession>A0A368VLS3</accession>
<dbReference type="RefSeq" id="WP_114383742.1">
    <property type="nucleotide sequence ID" value="NZ_QPJD01000022.1"/>
</dbReference>
<dbReference type="OrthoDB" id="2578816at2"/>
<keyword evidence="1" id="KW-0175">Coiled coil</keyword>
<evidence type="ECO:0000256" key="1">
    <source>
        <dbReference type="SAM" id="Coils"/>
    </source>
</evidence>
<dbReference type="InterPro" id="IPR058596">
    <property type="entry name" value="TraC-like_dom"/>
</dbReference>
<feature type="region of interest" description="Disordered" evidence="2">
    <location>
        <begin position="1"/>
        <end position="35"/>
    </location>
</feature>
<feature type="domain" description="TraC-like" evidence="3">
    <location>
        <begin position="54"/>
        <end position="118"/>
    </location>
</feature>
<reference evidence="4 5" key="1">
    <citation type="submission" date="2018-07" db="EMBL/GenBank/DDBJ databases">
        <title>Genomic Encyclopedia of Type Strains, Phase III (KMG-III): the genomes of soil and plant-associated and newly described type strains.</title>
        <authorList>
            <person name="Whitman W."/>
        </authorList>
    </citation>
    <scope>NUCLEOTIDE SEQUENCE [LARGE SCALE GENOMIC DNA]</scope>
    <source>
        <strain evidence="4 5">CECT 7506</strain>
    </source>
</reference>
<organism evidence="4 5">
    <name type="scientific">Paenibacillus prosopidis</name>
    <dbReference type="NCBI Taxonomy" id="630520"/>
    <lineage>
        <taxon>Bacteria</taxon>
        <taxon>Bacillati</taxon>
        <taxon>Bacillota</taxon>
        <taxon>Bacilli</taxon>
        <taxon>Bacillales</taxon>
        <taxon>Paenibacillaceae</taxon>
        <taxon>Paenibacillus</taxon>
    </lineage>
</organism>
<dbReference type="Pfam" id="PF26593">
    <property type="entry name" value="TraC-like"/>
    <property type="match status" value="1"/>
</dbReference>
<gene>
    <name evidence="4" type="ORF">DFP97_12282</name>
</gene>
<evidence type="ECO:0000313" key="5">
    <source>
        <dbReference type="Proteomes" id="UP000252415"/>
    </source>
</evidence>
<comment type="caution">
    <text evidence="4">The sequence shown here is derived from an EMBL/GenBank/DDBJ whole genome shotgun (WGS) entry which is preliminary data.</text>
</comment>
<feature type="compositionally biased region" description="Polar residues" evidence="2">
    <location>
        <begin position="18"/>
        <end position="35"/>
    </location>
</feature>
<evidence type="ECO:0000313" key="4">
    <source>
        <dbReference type="EMBL" id="RCW41646.1"/>
    </source>
</evidence>
<feature type="compositionally biased region" description="Basic and acidic residues" evidence="2">
    <location>
        <begin position="8"/>
        <end position="17"/>
    </location>
</feature>
<evidence type="ECO:0000259" key="3">
    <source>
        <dbReference type="Pfam" id="PF26593"/>
    </source>
</evidence>
<name>A0A368VLS3_9BACL</name>
<sequence>MIKKILNRGKEAQKQDQPKTPAQTHPVTGSSKSNVPSVQAWLPFYDVNMGFLWRRDNHLVTAVRVEPINLSLLSEKEQKRKVHMLFEVINGMECEWGITALQRPVDLDEYISNQEALRNQETHYMRRRILDSSIRNAANVASSGEAIELMFYILLTNPLSAKKQALDMQQLQNKAIELADNLSGAELESHVCDDQELRELEFLFLNPLQAAFERAPQSSGPYLPPRLSMEVNYG</sequence>
<protein>
    <recommendedName>
        <fullName evidence="3">TraC-like domain-containing protein</fullName>
    </recommendedName>
</protein>
<dbReference type="Proteomes" id="UP000252415">
    <property type="component" value="Unassembled WGS sequence"/>
</dbReference>
<evidence type="ECO:0000256" key="2">
    <source>
        <dbReference type="SAM" id="MobiDB-lite"/>
    </source>
</evidence>
<proteinExistence type="predicted"/>
<feature type="coiled-coil region" evidence="1">
    <location>
        <begin position="161"/>
        <end position="188"/>
    </location>
</feature>